<dbReference type="Proteomes" id="UP000029738">
    <property type="component" value="Unassembled WGS sequence"/>
</dbReference>
<proteinExistence type="predicted"/>
<dbReference type="RefSeq" id="WP_050046801.1">
    <property type="nucleotide sequence ID" value="NZ_JHEG04000001.1"/>
</dbReference>
<feature type="signal peptide" evidence="1">
    <location>
        <begin position="1"/>
        <end position="22"/>
    </location>
</feature>
<dbReference type="Pfam" id="PF19647">
    <property type="entry name" value="Septknot"/>
    <property type="match status" value="1"/>
</dbReference>
<dbReference type="EMBL" id="JHEG04000001">
    <property type="protein sequence ID" value="KAF3888812.1"/>
    <property type="molecule type" value="Genomic_DNA"/>
</dbReference>
<accession>A0A8S9TB05</accession>
<dbReference type="AlphaFoldDB" id="A0A8S9TB05"/>
<name>A0A8S9TB05_9CYAN</name>
<keyword evidence="4" id="KW-1185">Reference proteome</keyword>
<reference evidence="3" key="2">
    <citation type="submission" date="2019-11" db="EMBL/GenBank/DDBJ databases">
        <title>Improved Assembly of Tolypothrix boutellei genome.</title>
        <authorList>
            <person name="Sarangi A.N."/>
            <person name="Mukherjee M."/>
            <person name="Ghosh S."/>
            <person name="Singh D."/>
            <person name="Das A."/>
            <person name="Kant S."/>
            <person name="Prusty A."/>
            <person name="Tripathy S."/>
        </authorList>
    </citation>
    <scope>NUCLEOTIDE SEQUENCE</scope>
    <source>
        <strain evidence="3">VB521301</strain>
    </source>
</reference>
<comment type="caution">
    <text evidence="3">The sequence shown here is derived from an EMBL/GenBank/DDBJ whole genome shotgun (WGS) entry which is preliminary data.</text>
</comment>
<feature type="chain" id="PRO_5035902889" description="7(1) septoil knot domain-containing protein" evidence="1">
    <location>
        <begin position="23"/>
        <end position="114"/>
    </location>
</feature>
<evidence type="ECO:0000313" key="4">
    <source>
        <dbReference type="Proteomes" id="UP000029738"/>
    </source>
</evidence>
<keyword evidence="1" id="KW-0732">Signal</keyword>
<gene>
    <name evidence="3" type="ORF">DA73_0400027510</name>
</gene>
<evidence type="ECO:0000313" key="3">
    <source>
        <dbReference type="EMBL" id="KAF3888812.1"/>
    </source>
</evidence>
<feature type="domain" description="7(1) septoil knot" evidence="2">
    <location>
        <begin position="40"/>
        <end position="113"/>
    </location>
</feature>
<protein>
    <recommendedName>
        <fullName evidence="2">7(1) septoil knot domain-containing protein</fullName>
    </recommendedName>
</protein>
<dbReference type="InterPro" id="IPR046148">
    <property type="entry name" value="Septknot"/>
</dbReference>
<sequence length="114" mass="12929">MKRWIVLAAFALSFLLTIFISTNDTVTAESKIDASCTYKGIKLYGKVQIVKDFPDITVQKVKDFPDLHVQNVTVFPQDCGKWQVVEIFPDFKVKFVKESADIKIKMVDVFPGVP</sequence>
<evidence type="ECO:0000256" key="1">
    <source>
        <dbReference type="SAM" id="SignalP"/>
    </source>
</evidence>
<evidence type="ECO:0000259" key="2">
    <source>
        <dbReference type="Pfam" id="PF19647"/>
    </source>
</evidence>
<reference evidence="3" key="1">
    <citation type="journal article" date="2015" name="Genome Announc.">
        <title>Draft Genome Sequence of Tolypothrix boutellei Strain VB521301.</title>
        <authorList>
            <person name="Chandrababunaidu M.M."/>
            <person name="Singh D."/>
            <person name="Sen D."/>
            <person name="Bhan S."/>
            <person name="Das S."/>
            <person name="Gupta A."/>
            <person name="Adhikary S.P."/>
            <person name="Tripathy S."/>
        </authorList>
    </citation>
    <scope>NUCLEOTIDE SEQUENCE</scope>
    <source>
        <strain evidence="3">VB521301</strain>
    </source>
</reference>
<organism evidence="3 4">
    <name type="scientific">Tolypothrix bouteillei VB521301</name>
    <dbReference type="NCBI Taxonomy" id="1479485"/>
    <lineage>
        <taxon>Bacteria</taxon>
        <taxon>Bacillati</taxon>
        <taxon>Cyanobacteriota</taxon>
        <taxon>Cyanophyceae</taxon>
        <taxon>Nostocales</taxon>
        <taxon>Tolypothrichaceae</taxon>
        <taxon>Tolypothrix</taxon>
    </lineage>
</organism>